<accession>A0ABU6GZY3</accession>
<dbReference type="PANTHER" id="PTHR42754:SF1">
    <property type="entry name" value="LIPOPROTEIN"/>
    <property type="match status" value="1"/>
</dbReference>
<dbReference type="Pfam" id="PF13285">
    <property type="entry name" value="DUF4073"/>
    <property type="match status" value="1"/>
</dbReference>
<dbReference type="InterPro" id="IPR003343">
    <property type="entry name" value="Big_2"/>
</dbReference>
<keyword evidence="5" id="KW-1185">Reference proteome</keyword>
<dbReference type="PANTHER" id="PTHR42754">
    <property type="entry name" value="ENDOGLUCANASE"/>
    <property type="match status" value="1"/>
</dbReference>
<evidence type="ECO:0000313" key="4">
    <source>
        <dbReference type="EMBL" id="MEC0244076.1"/>
    </source>
</evidence>
<reference evidence="4 5" key="1">
    <citation type="submission" date="2023-03" db="EMBL/GenBank/DDBJ databases">
        <title>Bacillus Genome Sequencing.</title>
        <authorList>
            <person name="Dunlap C."/>
        </authorList>
    </citation>
    <scope>NUCLEOTIDE SEQUENCE [LARGE SCALE GENOMIC DNA]</scope>
    <source>
        <strain evidence="4 5">BD-525</strain>
    </source>
</reference>
<dbReference type="SMART" id="SM00635">
    <property type="entry name" value="BID_2"/>
    <property type="match status" value="1"/>
</dbReference>
<dbReference type="Pfam" id="PF07532">
    <property type="entry name" value="Big_4"/>
    <property type="match status" value="4"/>
</dbReference>
<keyword evidence="2" id="KW-0732">Signal</keyword>
<dbReference type="Pfam" id="PF00395">
    <property type="entry name" value="SLH"/>
    <property type="match status" value="3"/>
</dbReference>
<dbReference type="InterPro" id="IPR025142">
    <property type="entry name" value="DUF4073"/>
</dbReference>
<feature type="chain" id="PRO_5045962163" evidence="2">
    <location>
        <begin position="27"/>
        <end position="1245"/>
    </location>
</feature>
<feature type="compositionally biased region" description="Pro residues" evidence="1">
    <location>
        <begin position="896"/>
        <end position="905"/>
    </location>
</feature>
<feature type="domain" description="SLH" evidence="3">
    <location>
        <begin position="1126"/>
        <end position="1189"/>
    </location>
</feature>
<dbReference type="Gene3D" id="2.60.40.1080">
    <property type="match status" value="1"/>
</dbReference>
<protein>
    <submittedName>
        <fullName evidence="4">DUF4073 domain-containing protein</fullName>
    </submittedName>
</protein>
<dbReference type="PROSITE" id="PS51272">
    <property type="entry name" value="SLH"/>
    <property type="match status" value="3"/>
</dbReference>
<dbReference type="Gene3D" id="2.60.40.10">
    <property type="entry name" value="Immunoglobulins"/>
    <property type="match status" value="1"/>
</dbReference>
<dbReference type="Gene3D" id="2.130.10.10">
    <property type="entry name" value="YVTN repeat-like/Quinoprotein amine dehydrogenase"/>
    <property type="match status" value="1"/>
</dbReference>
<feature type="region of interest" description="Disordered" evidence="1">
    <location>
        <begin position="891"/>
        <end position="936"/>
    </location>
</feature>
<organism evidence="4 5">
    <name type="scientific">Paenibacillus dokdonensis</name>
    <dbReference type="NCBI Taxonomy" id="2567944"/>
    <lineage>
        <taxon>Bacteria</taxon>
        <taxon>Bacillati</taxon>
        <taxon>Bacillota</taxon>
        <taxon>Bacilli</taxon>
        <taxon>Bacillales</taxon>
        <taxon>Paenibacillaceae</taxon>
        <taxon>Paenibacillus</taxon>
    </lineage>
</organism>
<sequence>MAATTYRKGISTLVILSLLAAMLAFAGTARADSDRMSATLTTFEGIDGLYDLKKTSDGGYISTGNKPDEPLNRKGLLVKLNAKGEKAWSKNVGGEYLKSVIQTSDGGYAYAGRTDDSFFFGKATPNGEVEWENTAFGSPYTFGSANGIVEIPGSGFIVAGSARSAETGMDQMVLRTDLFGNEVWSKHFGESGDQCAYGLIKAFEADRYILIGNSNGSGYLLNMDGSGNKKWEGEYPIDSGTSLLMNGAQSSDGTYVMTGNIIMTKDSKPNTILLKADAQGNMKWEQIYHQANPSQGSGVIMTRDGGYAITGTAADYKKMILLKTDAAGNLQWIHTEDGYLGGRTVLQLADGSYLVAGAEQGSRLWNIHVGPPLGLTVDDQLNVINGLDNTMEYSTDNGKSYQTYDPSAAPSFDGNVSVLVRYKADLAAGYETGEPEKFDFTVPTIQEVEALYPIQVPLNTPLKDLGLPETVKVTLSDGSQKQALVIWDQGIPTYNATMPFPYIFNGQLIPPAGATNPLGKNVTVMVLIQPAILTIQSVEQPGLFQVPIGTPLEKLGLPKTVRVTLSDNSIEQAEVSWDEGIPLYNGNMMMFYTFTGQLTPPAGVANSQMLKVYAQVMVVPSAPVLTITEVKPFSDIRVTVGTELSNLGLPENAEVTLSDNSKMQTKITWNQGEPTYDKDQPGTYPFTGELTLPEGVTNPNKAEANIHVIVDSAPLTVAEVKALPDISVPIGTESSQLQLPEKVKVTLSDRTEVEAGVTWNEGTPAYDKDQPGTYPFTGELTLSDGVTNPSGYRAELNVIVSTDASPSLTGITLDSSTYRLEVGKTHSTVVTAVYSDGSTKPAADPLAFNSSKPVIASVDENGIVKGLAAGTAVITAQYQGFTAEATVTVWQESQEPQPPQEPNPPSGGESSPSSPSPVSVPTPPANPDHVVTGCSSTQPCTVKLGDGVQITLPGGTASASFTITIDKITLPSGSMPDDMKLISSVYELKKSFEDKFQQPVTLRFAFNSSEIGKGQHAALFYLDETIGKWVEVESKIEDDRVVAEVDHFTKFAVFAVADSKEEQPVHVYQDIKGHWAEGLIQEASGKGLVTGYEGDLFRPDQTITRAEFTVMLTRALGIETQAENGQISFTDGGNIPLWAKSAVSVAVKQKLVSGYEDGTFRPDGQITRAEMSAMIVRALNIPPDNEASLSFADEKNIPNWVKGFVAAAAKQGIVHGLNGEFAPDRQATRAEAAVMLLRMLQAAEK</sequence>
<gene>
    <name evidence="4" type="ORF">P4H66_30135</name>
</gene>
<dbReference type="InterPro" id="IPR013783">
    <property type="entry name" value="Ig-like_fold"/>
</dbReference>
<dbReference type="InterPro" id="IPR011081">
    <property type="entry name" value="Big_4"/>
</dbReference>
<evidence type="ECO:0000313" key="5">
    <source>
        <dbReference type="Proteomes" id="UP001344632"/>
    </source>
</evidence>
<feature type="signal peptide" evidence="2">
    <location>
        <begin position="1"/>
        <end position="26"/>
    </location>
</feature>
<dbReference type="InterPro" id="IPR015943">
    <property type="entry name" value="WD40/YVTN_repeat-like_dom_sf"/>
</dbReference>
<dbReference type="SUPFAM" id="SSF50998">
    <property type="entry name" value="Quinoprotein alcohol dehydrogenase-like"/>
    <property type="match status" value="1"/>
</dbReference>
<dbReference type="InterPro" id="IPR011047">
    <property type="entry name" value="Quinoprotein_ADH-like_sf"/>
</dbReference>
<dbReference type="InterPro" id="IPR001119">
    <property type="entry name" value="SLH_dom"/>
</dbReference>
<feature type="domain" description="SLH" evidence="3">
    <location>
        <begin position="1063"/>
        <end position="1125"/>
    </location>
</feature>
<feature type="domain" description="SLH" evidence="3">
    <location>
        <begin position="1191"/>
        <end position="1245"/>
    </location>
</feature>
<feature type="compositionally biased region" description="Pro residues" evidence="1">
    <location>
        <begin position="914"/>
        <end position="926"/>
    </location>
</feature>
<name>A0ABU6GZY3_9BACL</name>
<dbReference type="EMBL" id="JARLKZ010000033">
    <property type="protein sequence ID" value="MEC0244076.1"/>
    <property type="molecule type" value="Genomic_DNA"/>
</dbReference>
<comment type="caution">
    <text evidence="4">The sequence shown here is derived from an EMBL/GenBank/DDBJ whole genome shotgun (WGS) entry which is preliminary data.</text>
</comment>
<evidence type="ECO:0000256" key="2">
    <source>
        <dbReference type="SAM" id="SignalP"/>
    </source>
</evidence>
<dbReference type="SUPFAM" id="SSF49373">
    <property type="entry name" value="Invasin/intimin cell-adhesion fragments"/>
    <property type="match status" value="1"/>
</dbReference>
<proteinExistence type="predicted"/>
<dbReference type="Proteomes" id="UP001344632">
    <property type="component" value="Unassembled WGS sequence"/>
</dbReference>
<evidence type="ECO:0000256" key="1">
    <source>
        <dbReference type="SAM" id="MobiDB-lite"/>
    </source>
</evidence>
<evidence type="ECO:0000259" key="3">
    <source>
        <dbReference type="PROSITE" id="PS51272"/>
    </source>
</evidence>
<dbReference type="InterPro" id="IPR008964">
    <property type="entry name" value="Invasin/intimin_cell_adhesion"/>
</dbReference>
<dbReference type="RefSeq" id="WP_326091720.1">
    <property type="nucleotide sequence ID" value="NZ_JARLKZ010000033.1"/>
</dbReference>